<accession>A0AAU8G7N7</accession>
<protein>
    <submittedName>
        <fullName evidence="7">ABC transporter permease</fullName>
    </submittedName>
</protein>
<sequence>MEEIWLGLQRAVELIFSADPDVMEATWRSLSISATASVIAAVIALPLGSLIFHNTFHGKRFVISFIHTLFSLPTVLVGLFVFLLFSRSGPLGEFGLLFTPTIMVIGQAVLVTPLILGLVISALSGIDRMAKETAIALGASRWQMGLLMIKEARYAIFTAFILGFGRAISEVGLALMVGGNIRGFTRVLTTAISLETSKGDIELSLALGIILLGIALLINMALSWLQQRSTVIRPRPVE</sequence>
<evidence type="ECO:0000313" key="7">
    <source>
        <dbReference type="EMBL" id="XCH32938.1"/>
    </source>
</evidence>
<name>A0AAU8G7N7_9CHLR</name>
<feature type="transmembrane region" description="Helical" evidence="5">
    <location>
        <begin position="30"/>
        <end position="52"/>
    </location>
</feature>
<dbReference type="InterPro" id="IPR000515">
    <property type="entry name" value="MetI-like"/>
</dbReference>
<evidence type="ECO:0000259" key="6">
    <source>
        <dbReference type="PROSITE" id="PS50928"/>
    </source>
</evidence>
<dbReference type="AlphaFoldDB" id="A0AAU8G7N7"/>
<keyword evidence="2 5" id="KW-0812">Transmembrane</keyword>
<dbReference type="InterPro" id="IPR035906">
    <property type="entry name" value="MetI-like_sf"/>
</dbReference>
<dbReference type="PROSITE" id="PS50928">
    <property type="entry name" value="ABC_TM1"/>
    <property type="match status" value="1"/>
</dbReference>
<gene>
    <name evidence="7" type="ORF">ABV300_07225</name>
</gene>
<dbReference type="Pfam" id="PF00528">
    <property type="entry name" value="BPD_transp_1"/>
    <property type="match status" value="1"/>
</dbReference>
<comment type="similarity">
    <text evidence="5">Belongs to the binding-protein-dependent transport system permease family.</text>
</comment>
<keyword evidence="4 5" id="KW-0472">Membrane</keyword>
<evidence type="ECO:0000256" key="3">
    <source>
        <dbReference type="ARBA" id="ARBA00022989"/>
    </source>
</evidence>
<evidence type="ECO:0000256" key="4">
    <source>
        <dbReference type="ARBA" id="ARBA00023136"/>
    </source>
</evidence>
<dbReference type="GO" id="GO:0055085">
    <property type="term" value="P:transmembrane transport"/>
    <property type="evidence" value="ECO:0007669"/>
    <property type="project" value="InterPro"/>
</dbReference>
<feature type="transmembrane region" description="Helical" evidence="5">
    <location>
        <begin position="97"/>
        <end position="123"/>
    </location>
</feature>
<feature type="transmembrane region" description="Helical" evidence="5">
    <location>
        <begin position="64"/>
        <end position="85"/>
    </location>
</feature>
<evidence type="ECO:0000256" key="5">
    <source>
        <dbReference type="RuleBase" id="RU363032"/>
    </source>
</evidence>
<dbReference type="CDD" id="cd06261">
    <property type="entry name" value="TM_PBP2"/>
    <property type="match status" value="1"/>
</dbReference>
<dbReference type="PANTHER" id="PTHR43632:SF1">
    <property type="entry name" value="PERMEASE COMPONENT OF TUNGSTATE ABC TRANSPORTER"/>
    <property type="match status" value="1"/>
</dbReference>
<dbReference type="NCBIfam" id="NF038017">
    <property type="entry name" value="ABC_perm1"/>
    <property type="match status" value="1"/>
</dbReference>
<dbReference type="InterPro" id="IPR049783">
    <property type="entry name" value="ABC_perm_TupB-like"/>
</dbReference>
<feature type="domain" description="ABC transmembrane type-1" evidence="6">
    <location>
        <begin position="26"/>
        <end position="222"/>
    </location>
</feature>
<dbReference type="GO" id="GO:0005886">
    <property type="term" value="C:plasma membrane"/>
    <property type="evidence" value="ECO:0007669"/>
    <property type="project" value="UniProtKB-SubCell"/>
</dbReference>
<dbReference type="EMBL" id="CP159307">
    <property type="protein sequence ID" value="XCH32938.1"/>
    <property type="molecule type" value="Genomic_DNA"/>
</dbReference>
<evidence type="ECO:0000256" key="1">
    <source>
        <dbReference type="ARBA" id="ARBA00004141"/>
    </source>
</evidence>
<reference evidence="7" key="1">
    <citation type="submission" date="2024-06" db="EMBL/GenBank/DDBJ databases">
        <title>A Novel Isolate, Dehalogenimonas sp. Strain 4OHTPN, Dechlorinates Aromatic 4 Hydroxy chlorothalonil by a Novel Reductive Dehalogenase.</title>
        <authorList>
            <person name="Liu G."/>
        </authorList>
    </citation>
    <scope>NUCLEOTIDE SEQUENCE</scope>
    <source>
        <strain evidence="7">4OHTPN</strain>
    </source>
</reference>
<organism evidence="7">
    <name type="scientific">Dehalogenimonas sp. 4OHTPN</name>
    <dbReference type="NCBI Taxonomy" id="3166643"/>
    <lineage>
        <taxon>Bacteria</taxon>
        <taxon>Bacillati</taxon>
        <taxon>Chloroflexota</taxon>
        <taxon>Dehalococcoidia</taxon>
        <taxon>Dehalococcoidales</taxon>
        <taxon>Dehalococcoidaceae</taxon>
        <taxon>Dehalogenimonas</taxon>
    </lineage>
</organism>
<comment type="subcellular location">
    <subcellularLocation>
        <location evidence="5">Cell membrane</location>
        <topology evidence="5">Multi-pass membrane protein</topology>
    </subcellularLocation>
    <subcellularLocation>
        <location evidence="1">Membrane</location>
        <topology evidence="1">Multi-pass membrane protein</topology>
    </subcellularLocation>
</comment>
<dbReference type="RefSeq" id="WP_353714202.1">
    <property type="nucleotide sequence ID" value="NZ_CP159307.1"/>
</dbReference>
<dbReference type="Gene3D" id="1.10.3720.10">
    <property type="entry name" value="MetI-like"/>
    <property type="match status" value="1"/>
</dbReference>
<keyword evidence="3 5" id="KW-1133">Transmembrane helix</keyword>
<keyword evidence="5" id="KW-0813">Transport</keyword>
<dbReference type="PANTHER" id="PTHR43632">
    <property type="entry name" value="PERMEASE COMPONENT OF TUNGSTATE ABC TRANSPORTER"/>
    <property type="match status" value="1"/>
</dbReference>
<feature type="transmembrane region" description="Helical" evidence="5">
    <location>
        <begin position="203"/>
        <end position="225"/>
    </location>
</feature>
<proteinExistence type="inferred from homology"/>
<feature type="transmembrane region" description="Helical" evidence="5">
    <location>
        <begin position="154"/>
        <end position="177"/>
    </location>
</feature>
<dbReference type="SUPFAM" id="SSF161098">
    <property type="entry name" value="MetI-like"/>
    <property type="match status" value="1"/>
</dbReference>
<evidence type="ECO:0000256" key="2">
    <source>
        <dbReference type="ARBA" id="ARBA00022692"/>
    </source>
</evidence>